<dbReference type="GO" id="GO:0003677">
    <property type="term" value="F:DNA binding"/>
    <property type="evidence" value="ECO:0007669"/>
    <property type="project" value="UniProtKB-KW"/>
</dbReference>
<dbReference type="Proteomes" id="UP000886885">
    <property type="component" value="Chromosome 5D"/>
</dbReference>
<feature type="region of interest" description="Disordered" evidence="3">
    <location>
        <begin position="302"/>
        <end position="322"/>
    </location>
</feature>
<dbReference type="InterPro" id="IPR000571">
    <property type="entry name" value="Znf_CCCH"/>
</dbReference>
<dbReference type="PANTHER" id="PTHR33400">
    <property type="entry name" value="ZINC FINGER CCCH DOMAIN-CONTAINING PROTEIN 6-RELATED"/>
    <property type="match status" value="1"/>
</dbReference>
<keyword evidence="6" id="KW-1185">Reference proteome</keyword>
<dbReference type="AlphaFoldDB" id="A0A8X8CSA4"/>
<keyword evidence="2" id="KW-0479">Metal-binding</keyword>
<evidence type="ECO:0000313" key="6">
    <source>
        <dbReference type="Proteomes" id="UP000886885"/>
    </source>
</evidence>
<proteinExistence type="predicted"/>
<protein>
    <recommendedName>
        <fullName evidence="4">C3H1-type domain-containing protein</fullName>
    </recommendedName>
</protein>
<gene>
    <name evidence="5" type="ORF">POTOM_021209</name>
</gene>
<reference evidence="5" key="1">
    <citation type="journal article" date="2020" name="bioRxiv">
        <title>Hybrid origin of Populus tomentosa Carr. identified through genome sequencing and phylogenomic analysis.</title>
        <authorList>
            <person name="An X."/>
            <person name="Gao K."/>
            <person name="Chen Z."/>
            <person name="Li J."/>
            <person name="Yang X."/>
            <person name="Yang X."/>
            <person name="Zhou J."/>
            <person name="Guo T."/>
            <person name="Zhao T."/>
            <person name="Huang S."/>
            <person name="Miao D."/>
            <person name="Khan W.U."/>
            <person name="Rao P."/>
            <person name="Ye M."/>
            <person name="Lei B."/>
            <person name="Liao W."/>
            <person name="Wang J."/>
            <person name="Ji L."/>
            <person name="Li Y."/>
            <person name="Guo B."/>
            <person name="Mustafa N.S."/>
            <person name="Li S."/>
            <person name="Yun Q."/>
            <person name="Keller S.R."/>
            <person name="Mao J."/>
            <person name="Zhang R."/>
            <person name="Strauss S.H."/>
        </authorList>
    </citation>
    <scope>NUCLEOTIDE SEQUENCE</scope>
    <source>
        <strain evidence="5">GM15</strain>
        <tissue evidence="5">Leaf</tissue>
    </source>
</reference>
<evidence type="ECO:0000256" key="3">
    <source>
        <dbReference type="SAM" id="MobiDB-lite"/>
    </source>
</evidence>
<dbReference type="GO" id="GO:0008270">
    <property type="term" value="F:zinc ion binding"/>
    <property type="evidence" value="ECO:0007669"/>
    <property type="project" value="UniProtKB-KW"/>
</dbReference>
<feature type="domain" description="C3H1-type" evidence="4">
    <location>
        <begin position="523"/>
        <end position="550"/>
    </location>
</feature>
<organism evidence="5 6">
    <name type="scientific">Populus tomentosa</name>
    <name type="common">Chinese white poplar</name>
    <dbReference type="NCBI Taxonomy" id="118781"/>
    <lineage>
        <taxon>Eukaryota</taxon>
        <taxon>Viridiplantae</taxon>
        <taxon>Streptophyta</taxon>
        <taxon>Embryophyta</taxon>
        <taxon>Tracheophyta</taxon>
        <taxon>Spermatophyta</taxon>
        <taxon>Magnoliopsida</taxon>
        <taxon>eudicotyledons</taxon>
        <taxon>Gunneridae</taxon>
        <taxon>Pentapetalae</taxon>
        <taxon>rosids</taxon>
        <taxon>fabids</taxon>
        <taxon>Malpighiales</taxon>
        <taxon>Salicaceae</taxon>
        <taxon>Saliceae</taxon>
        <taxon>Populus</taxon>
    </lineage>
</organism>
<keyword evidence="2" id="KW-0863">Zinc-finger</keyword>
<evidence type="ECO:0000256" key="1">
    <source>
        <dbReference type="ARBA" id="ARBA00023125"/>
    </source>
</evidence>
<evidence type="ECO:0000313" key="5">
    <source>
        <dbReference type="EMBL" id="KAG6773871.1"/>
    </source>
</evidence>
<dbReference type="EMBL" id="JAAWWB010000010">
    <property type="protein sequence ID" value="KAG6773871.1"/>
    <property type="molecule type" value="Genomic_DNA"/>
</dbReference>
<dbReference type="PANTHER" id="PTHR33400:SF9">
    <property type="entry name" value="C3H1-TYPE DOMAIN-CONTAINING PROTEIN"/>
    <property type="match status" value="1"/>
</dbReference>
<keyword evidence="2" id="KW-0862">Zinc</keyword>
<comment type="caution">
    <text evidence="5">The sequence shown here is derived from an EMBL/GenBank/DDBJ whole genome shotgun (WGS) entry which is preliminary data.</text>
</comment>
<sequence length="577" mass="63238">MKRSSKSNRVSWAPGLNLCQIINKVNLKFPALVRCLVEMLEVLEGVEHFEDALDFQVEQSERLFVSEDCPSKVGGQVQDHLQKKASLLLLNSSGKEPNDFPPGFEGSHFLNPCKKELSCFPRIQWKCPPKFVVSSNWHVTAGEESQESQAQKLREMRALEAFYPRPSAVPPSPVVSLDVEDTDYDDSLTPIIPLIPVEEEEATELPSDLTEPLKTSQSPALPPFLLSSGTLNSSKCITPASNPLLSEKPAFGKLPNAGTNLISAASAAVTAIMKNKGHGSLIDTGLLVKILSDPKMIEELAGGNQPHPVTSRPVTSSMPPSCEKPDVVPAPFTANGNLQPLSSEEQPWSKPTCQIPVSCPKPAMPLRSMPSNGSLYLQPSQKHPTVSRASKHQDTAPASGFGVFSSIPVPIPVPNSMPTTVSTVPRESIATQISFKDTGPHKMSNLVQSTLVMKPVQPNSVPQAGMKTNPVKDVEYIKNLIREHGTVKKEIQDRSMPHNGRHYNQTQNQELIQNIKKRESNHKSQKPCMYFKTPKGCRNGFNCPFQHDPSFQFQTGSALDAPVEKRMKFSGEIVGRI</sequence>
<evidence type="ECO:0000256" key="2">
    <source>
        <dbReference type="PROSITE-ProRule" id="PRU00723"/>
    </source>
</evidence>
<feature type="zinc finger region" description="C3H1-type" evidence="2">
    <location>
        <begin position="523"/>
        <end position="550"/>
    </location>
</feature>
<name>A0A8X8CSA4_POPTO</name>
<accession>A0A8X8CSA4</accession>
<evidence type="ECO:0000259" key="4">
    <source>
        <dbReference type="PROSITE" id="PS50103"/>
    </source>
</evidence>
<keyword evidence="1" id="KW-0238">DNA-binding</keyword>
<dbReference type="OrthoDB" id="1928519at2759"/>
<dbReference type="PROSITE" id="PS50103">
    <property type="entry name" value="ZF_C3H1"/>
    <property type="match status" value="1"/>
</dbReference>